<accession>A0A3G8JEF4</accession>
<dbReference type="RefSeq" id="WP_124706507.1">
    <property type="nucleotide sequence ID" value="NZ_CP033972.1"/>
</dbReference>
<dbReference type="Gene3D" id="3.40.50.10400">
    <property type="entry name" value="Hypothetical protein PA1492"/>
    <property type="match status" value="1"/>
</dbReference>
<evidence type="ECO:0000313" key="2">
    <source>
        <dbReference type="Proteomes" id="UP000271469"/>
    </source>
</evidence>
<dbReference type="AlphaFoldDB" id="A0A3G8JEF4"/>
<dbReference type="InterPro" id="IPR025518">
    <property type="entry name" value="DUF4406"/>
</dbReference>
<sequence length="112" mass="12368">MAAHRIYISGPMTGYPSFNFPAFEQAANMLRAIGYDVVSPHEFGEEGEGKSWADYLREDLIAMLDGCTAVATLTGWEESRGAQLEVHVASALEMRVERLEWWAAQPVFGSAV</sequence>
<dbReference type="KEGG" id="gom:D7316_00031"/>
<reference evidence="1 2" key="1">
    <citation type="submission" date="2018-11" db="EMBL/GenBank/DDBJ databases">
        <title>Gordonia insulae sp. nov., isolated from an island soil.</title>
        <authorList>
            <person name="Kim Y.S."/>
            <person name="Kim S.B."/>
        </authorList>
    </citation>
    <scope>NUCLEOTIDE SEQUENCE [LARGE SCALE GENOMIC DNA]</scope>
    <source>
        <strain evidence="1 2">MMS17-SY073</strain>
    </source>
</reference>
<dbReference type="SUPFAM" id="SSF52309">
    <property type="entry name" value="N-(deoxy)ribosyltransferase-like"/>
    <property type="match status" value="1"/>
</dbReference>
<evidence type="ECO:0000313" key="1">
    <source>
        <dbReference type="EMBL" id="AZG43467.1"/>
    </source>
</evidence>
<evidence type="ECO:0008006" key="3">
    <source>
        <dbReference type="Google" id="ProtNLM"/>
    </source>
</evidence>
<gene>
    <name evidence="1" type="ORF">D7316_00031</name>
</gene>
<dbReference type="Proteomes" id="UP000271469">
    <property type="component" value="Chromosome"/>
</dbReference>
<name>A0A3G8JEF4_9ACTN</name>
<keyword evidence="2" id="KW-1185">Reference proteome</keyword>
<organism evidence="1 2">
    <name type="scientific">Gordonia insulae</name>
    <dbReference type="NCBI Taxonomy" id="2420509"/>
    <lineage>
        <taxon>Bacteria</taxon>
        <taxon>Bacillati</taxon>
        <taxon>Actinomycetota</taxon>
        <taxon>Actinomycetes</taxon>
        <taxon>Mycobacteriales</taxon>
        <taxon>Gordoniaceae</taxon>
        <taxon>Gordonia</taxon>
    </lineage>
</organism>
<dbReference type="OrthoDB" id="2376767at2"/>
<protein>
    <recommendedName>
        <fullName evidence="3">DUF4406 domain-containing protein</fullName>
    </recommendedName>
</protein>
<dbReference type="Pfam" id="PF14359">
    <property type="entry name" value="DUF4406"/>
    <property type="match status" value="1"/>
</dbReference>
<dbReference type="EMBL" id="CP033972">
    <property type="protein sequence ID" value="AZG43467.1"/>
    <property type="molecule type" value="Genomic_DNA"/>
</dbReference>
<proteinExistence type="predicted"/>